<dbReference type="InterPro" id="IPR038716">
    <property type="entry name" value="P1/P2_N_sf"/>
</dbReference>
<dbReference type="FunFam" id="1.10.10.1410:FF:000001">
    <property type="entry name" value="60S acidic ribosomal protein P1"/>
    <property type="match status" value="1"/>
</dbReference>
<dbReference type="PRINTS" id="PR00456">
    <property type="entry name" value="RIBOSOMALP2"/>
</dbReference>
<reference evidence="6" key="1">
    <citation type="journal article" date="2011" name="Genome Res.">
        <title>Phylogeny-wide analysis of social amoeba genomes highlights ancient origins for complex intercellular communication.</title>
        <authorList>
            <person name="Heidel A.J."/>
            <person name="Lawal H.M."/>
            <person name="Felder M."/>
            <person name="Schilde C."/>
            <person name="Helps N.R."/>
            <person name="Tunggal B."/>
            <person name="Rivero F."/>
            <person name="John U."/>
            <person name="Schleicher M."/>
            <person name="Eichinger L."/>
            <person name="Platzer M."/>
            <person name="Noegel A.A."/>
            <person name="Schaap P."/>
            <person name="Gloeckner G."/>
        </authorList>
    </citation>
    <scope>NUCLEOTIDE SEQUENCE [LARGE SCALE GENOMIC DNA]</scope>
    <source>
        <strain evidence="6">SH3</strain>
    </source>
</reference>
<dbReference type="EMBL" id="GL883021">
    <property type="protein sequence ID" value="EGG17538.1"/>
    <property type="molecule type" value="Genomic_DNA"/>
</dbReference>
<dbReference type="PANTHER" id="PTHR45696">
    <property type="entry name" value="60S ACIDIC RIBOSOMAL PROTEIN P1"/>
    <property type="match status" value="1"/>
</dbReference>
<evidence type="ECO:0000313" key="5">
    <source>
        <dbReference type="EMBL" id="EGG17538.1"/>
    </source>
</evidence>
<keyword evidence="3" id="KW-0687">Ribonucleoprotein</keyword>
<accession>F4Q2X4</accession>
<proteinExistence type="inferred from homology"/>
<dbReference type="STRING" id="1054147.F4Q2X4"/>
<protein>
    <submittedName>
        <fullName evidence="5">Ribosomal acidic phosphoprotein P2</fullName>
    </submittedName>
</protein>
<keyword evidence="2" id="KW-0689">Ribosomal protein</keyword>
<dbReference type="HAMAP" id="MF_01478">
    <property type="entry name" value="Ribosomal_L12_arch"/>
    <property type="match status" value="1"/>
</dbReference>
<evidence type="ECO:0000256" key="2">
    <source>
        <dbReference type="ARBA" id="ARBA00022980"/>
    </source>
</evidence>
<evidence type="ECO:0000313" key="6">
    <source>
        <dbReference type="Proteomes" id="UP000007797"/>
    </source>
</evidence>
<evidence type="ECO:0000256" key="3">
    <source>
        <dbReference type="ARBA" id="ARBA00023274"/>
    </source>
</evidence>
<gene>
    <name evidence="5" type="primary">rplP2</name>
    <name evidence="5" type="ORF">DFA_08534</name>
</gene>
<keyword evidence="6" id="KW-1185">Reference proteome</keyword>
<dbReference type="RefSeq" id="XP_004356022.1">
    <property type="nucleotide sequence ID" value="XM_004355969.1"/>
</dbReference>
<name>F4Q2X4_CACFS</name>
<dbReference type="InterPro" id="IPR001859">
    <property type="entry name" value="Ribosomal_P1/P2_euk"/>
</dbReference>
<comment type="similarity">
    <text evidence="1">Belongs to the eukaryotic ribosomal protein P1/P2 family.</text>
</comment>
<organism evidence="5 6">
    <name type="scientific">Cavenderia fasciculata</name>
    <name type="common">Slime mold</name>
    <name type="synonym">Dictyostelium fasciculatum</name>
    <dbReference type="NCBI Taxonomy" id="261658"/>
    <lineage>
        <taxon>Eukaryota</taxon>
        <taxon>Amoebozoa</taxon>
        <taxon>Evosea</taxon>
        <taxon>Eumycetozoa</taxon>
        <taxon>Dictyostelia</taxon>
        <taxon>Acytosteliales</taxon>
        <taxon>Cavenderiaceae</taxon>
        <taxon>Cavenderia</taxon>
    </lineage>
</organism>
<evidence type="ECO:0000256" key="1">
    <source>
        <dbReference type="ARBA" id="ARBA00005436"/>
    </source>
</evidence>
<sequence>MAEFKPDELACVYAAILLHDDGIAITAEKLKTVLDAANVDYATHWPVLFSRVLAKNNVDDLIANFAAGAVAAAAPAAAAAAAPAAAAAAKPAAKKVEEKKEESDDDMGMGLFD</sequence>
<dbReference type="Gene3D" id="1.10.10.1410">
    <property type="match status" value="1"/>
</dbReference>
<dbReference type="GO" id="GO:0006414">
    <property type="term" value="P:translational elongation"/>
    <property type="evidence" value="ECO:0007669"/>
    <property type="project" value="InterPro"/>
</dbReference>
<evidence type="ECO:0000256" key="4">
    <source>
        <dbReference type="SAM" id="MobiDB-lite"/>
    </source>
</evidence>
<dbReference type="GO" id="GO:0043021">
    <property type="term" value="F:ribonucleoprotein complex binding"/>
    <property type="evidence" value="ECO:0007669"/>
    <property type="project" value="TreeGrafter"/>
</dbReference>
<dbReference type="KEGG" id="dfa:DFA_08534"/>
<dbReference type="GO" id="GO:0022625">
    <property type="term" value="C:cytosolic large ribosomal subunit"/>
    <property type="evidence" value="ECO:0007669"/>
    <property type="project" value="TreeGrafter"/>
</dbReference>
<dbReference type="Pfam" id="PF00428">
    <property type="entry name" value="Ribosomal_60s"/>
    <property type="match status" value="1"/>
</dbReference>
<dbReference type="GO" id="GO:0002181">
    <property type="term" value="P:cytoplasmic translation"/>
    <property type="evidence" value="ECO:0007669"/>
    <property type="project" value="TreeGrafter"/>
</dbReference>
<dbReference type="InterPro" id="IPR027534">
    <property type="entry name" value="Ribosomal_P1/P2"/>
</dbReference>
<dbReference type="GeneID" id="14868743"/>
<dbReference type="Proteomes" id="UP000007797">
    <property type="component" value="Unassembled WGS sequence"/>
</dbReference>
<dbReference type="GO" id="GO:0030295">
    <property type="term" value="F:protein kinase activator activity"/>
    <property type="evidence" value="ECO:0007669"/>
    <property type="project" value="TreeGrafter"/>
</dbReference>
<dbReference type="GO" id="GO:0003735">
    <property type="term" value="F:structural constituent of ribosome"/>
    <property type="evidence" value="ECO:0007669"/>
    <property type="project" value="InterPro"/>
</dbReference>
<dbReference type="CDD" id="cd05831">
    <property type="entry name" value="Ribosomal_P1"/>
    <property type="match status" value="1"/>
</dbReference>
<dbReference type="OrthoDB" id="2194681at2759"/>
<feature type="region of interest" description="Disordered" evidence="4">
    <location>
        <begin position="91"/>
        <end position="113"/>
    </location>
</feature>
<dbReference type="OMA" id="YSAHDHE"/>
<dbReference type="PANTHER" id="PTHR45696:SF10">
    <property type="entry name" value="LARGE RIBOSOMAL SUBUNIT PROTEIN P1"/>
    <property type="match status" value="1"/>
</dbReference>
<dbReference type="AlphaFoldDB" id="F4Q2X4"/>